<protein>
    <submittedName>
        <fullName evidence="1">Uncharacterized protein</fullName>
    </submittedName>
</protein>
<dbReference type="CDD" id="cd00303">
    <property type="entry name" value="retropepsin_like"/>
    <property type="match status" value="2"/>
</dbReference>
<proteinExistence type="predicted"/>
<reference evidence="1" key="1">
    <citation type="journal article" date="2023" name="Mol. Phylogenet. Evol.">
        <title>Genome-scale phylogeny and comparative genomics of the fungal order Sordariales.</title>
        <authorList>
            <person name="Hensen N."/>
            <person name="Bonometti L."/>
            <person name="Westerberg I."/>
            <person name="Brannstrom I.O."/>
            <person name="Guillou S."/>
            <person name="Cros-Aarteil S."/>
            <person name="Calhoun S."/>
            <person name="Haridas S."/>
            <person name="Kuo A."/>
            <person name="Mondo S."/>
            <person name="Pangilinan J."/>
            <person name="Riley R."/>
            <person name="LaButti K."/>
            <person name="Andreopoulos B."/>
            <person name="Lipzen A."/>
            <person name="Chen C."/>
            <person name="Yan M."/>
            <person name="Daum C."/>
            <person name="Ng V."/>
            <person name="Clum A."/>
            <person name="Steindorff A."/>
            <person name="Ohm R.A."/>
            <person name="Martin F."/>
            <person name="Silar P."/>
            <person name="Natvig D.O."/>
            <person name="Lalanne C."/>
            <person name="Gautier V."/>
            <person name="Ament-Velasquez S.L."/>
            <person name="Kruys A."/>
            <person name="Hutchinson M.I."/>
            <person name="Powell A.J."/>
            <person name="Barry K."/>
            <person name="Miller A.N."/>
            <person name="Grigoriev I.V."/>
            <person name="Debuchy R."/>
            <person name="Gladieux P."/>
            <person name="Hiltunen Thoren M."/>
            <person name="Johannesson H."/>
        </authorList>
    </citation>
    <scope>NUCLEOTIDE SEQUENCE</scope>
    <source>
        <strain evidence="1">CBS 990.96</strain>
    </source>
</reference>
<dbReference type="AlphaFoldDB" id="A0AAN6YMM7"/>
<keyword evidence="2" id="KW-1185">Reference proteome</keyword>
<gene>
    <name evidence="1" type="ORF">QBC38DRAFT_521825</name>
</gene>
<name>A0AAN6YMM7_9PEZI</name>
<accession>A0AAN6YMM7</accession>
<evidence type="ECO:0000313" key="2">
    <source>
        <dbReference type="Proteomes" id="UP001301958"/>
    </source>
</evidence>
<evidence type="ECO:0000313" key="1">
    <source>
        <dbReference type="EMBL" id="KAK4221561.1"/>
    </source>
</evidence>
<organism evidence="1 2">
    <name type="scientific">Podospora fimiseda</name>
    <dbReference type="NCBI Taxonomy" id="252190"/>
    <lineage>
        <taxon>Eukaryota</taxon>
        <taxon>Fungi</taxon>
        <taxon>Dikarya</taxon>
        <taxon>Ascomycota</taxon>
        <taxon>Pezizomycotina</taxon>
        <taxon>Sordariomycetes</taxon>
        <taxon>Sordariomycetidae</taxon>
        <taxon>Sordariales</taxon>
        <taxon>Podosporaceae</taxon>
        <taxon>Podospora</taxon>
    </lineage>
</organism>
<dbReference type="Gene3D" id="2.40.70.10">
    <property type="entry name" value="Acid Proteases"/>
    <property type="match status" value="1"/>
</dbReference>
<comment type="caution">
    <text evidence="1">The sequence shown here is derived from an EMBL/GenBank/DDBJ whole genome shotgun (WGS) entry which is preliminary data.</text>
</comment>
<sequence>MSGEGRPQIRSSKQRYARMMAQPLLHDDYLLPPSLPELEPFNPDRNLHNNQKFLGYNAPPFAVEQDENLVDILRGRLPTWQQTRGFDVAREACYEDTLGPFHNTPRLVNRTSGGHNRAPKRVRRFDGDFELGSNLPSARPKIKLPTPAIRVPRRKVLLMVLGNSTSILRVLACPDTGSDRNIISVETARRLRCKIDMEPPANGDNKFRVANGQEVEGTLWDGEAFGCVFHVFNALAISAIMGLQFLELTETYTKHKDRLIAEPLPTSSTIQINSIGRPKRDLMCRLNLFVGLANVDTGSDLDFVSERYAIARGFQVQEAHHEVMFADGSRGFTLGVLHASFTIGQVLDENTPFVESSEPIEIDLCILENLSSDILIGQTTIEELGVFNSHADSFVASSPSLGESGINIIRYIGKAEKIMTDIVRKFHQRKKENQGAAATVPR</sequence>
<dbReference type="EMBL" id="MU865535">
    <property type="protein sequence ID" value="KAK4221561.1"/>
    <property type="molecule type" value="Genomic_DNA"/>
</dbReference>
<reference evidence="1" key="2">
    <citation type="submission" date="2023-05" db="EMBL/GenBank/DDBJ databases">
        <authorList>
            <consortium name="Lawrence Berkeley National Laboratory"/>
            <person name="Steindorff A."/>
            <person name="Hensen N."/>
            <person name="Bonometti L."/>
            <person name="Westerberg I."/>
            <person name="Brannstrom I.O."/>
            <person name="Guillou S."/>
            <person name="Cros-Aarteil S."/>
            <person name="Calhoun S."/>
            <person name="Haridas S."/>
            <person name="Kuo A."/>
            <person name="Mondo S."/>
            <person name="Pangilinan J."/>
            <person name="Riley R."/>
            <person name="Labutti K."/>
            <person name="Andreopoulos B."/>
            <person name="Lipzen A."/>
            <person name="Chen C."/>
            <person name="Yanf M."/>
            <person name="Daum C."/>
            <person name="Ng V."/>
            <person name="Clum A."/>
            <person name="Ohm R."/>
            <person name="Martin F."/>
            <person name="Silar P."/>
            <person name="Natvig D."/>
            <person name="Lalanne C."/>
            <person name="Gautier V."/>
            <person name="Ament-Velasquez S.L."/>
            <person name="Kruys A."/>
            <person name="Hutchinson M.I."/>
            <person name="Powell A.J."/>
            <person name="Barry K."/>
            <person name="Miller A.N."/>
            <person name="Grigoriev I.V."/>
            <person name="Debuchy R."/>
            <person name="Gladieux P."/>
            <person name="Thoren M.H."/>
            <person name="Johannesson H."/>
        </authorList>
    </citation>
    <scope>NUCLEOTIDE SEQUENCE</scope>
    <source>
        <strain evidence="1">CBS 990.96</strain>
    </source>
</reference>
<dbReference type="Proteomes" id="UP001301958">
    <property type="component" value="Unassembled WGS sequence"/>
</dbReference>
<dbReference type="InterPro" id="IPR021109">
    <property type="entry name" value="Peptidase_aspartic_dom_sf"/>
</dbReference>